<dbReference type="InterPro" id="IPR004096">
    <property type="entry name" value="V4R"/>
</dbReference>
<evidence type="ECO:0000256" key="2">
    <source>
        <dbReference type="ARBA" id="ARBA00022840"/>
    </source>
</evidence>
<dbReference type="PANTHER" id="PTHR32071">
    <property type="entry name" value="TRANSCRIPTIONAL REGULATORY PROTEIN"/>
    <property type="match status" value="1"/>
</dbReference>
<dbReference type="InterPro" id="IPR024096">
    <property type="entry name" value="NO_sig/Golgi_transp_ligand-bd"/>
</dbReference>
<evidence type="ECO:0000256" key="4">
    <source>
        <dbReference type="ARBA" id="ARBA00023125"/>
    </source>
</evidence>
<evidence type="ECO:0000313" key="7">
    <source>
        <dbReference type="EMBL" id="QDF76468.1"/>
    </source>
</evidence>
<reference evidence="7 8" key="1">
    <citation type="submission" date="2019-06" db="EMBL/GenBank/DDBJ databases">
        <title>Complete genome of Shewanella marisflavi ECSMB14101, a mussel settlement-inducing bacterium isolated from East China Sea.</title>
        <authorList>
            <person name="Yang J."/>
            <person name="Liang X."/>
            <person name="Chang R."/>
            <person name="Peng L."/>
        </authorList>
    </citation>
    <scope>NUCLEOTIDE SEQUENCE [LARGE SCALE GENOMIC DNA]</scope>
    <source>
        <strain evidence="7 8">ECSMB14101</strain>
    </source>
</reference>
<keyword evidence="2" id="KW-0067">ATP-binding</keyword>
<dbReference type="SMART" id="SM00382">
    <property type="entry name" value="AAA"/>
    <property type="match status" value="1"/>
</dbReference>
<name>A0ABX5WPH9_9GAMM</name>
<dbReference type="InterPro" id="IPR027417">
    <property type="entry name" value="P-loop_NTPase"/>
</dbReference>
<keyword evidence="1" id="KW-0547">Nucleotide-binding</keyword>
<dbReference type="InterPro" id="IPR002197">
    <property type="entry name" value="HTH_Fis"/>
</dbReference>
<dbReference type="CDD" id="cd00009">
    <property type="entry name" value="AAA"/>
    <property type="match status" value="1"/>
</dbReference>
<evidence type="ECO:0000256" key="1">
    <source>
        <dbReference type="ARBA" id="ARBA00022741"/>
    </source>
</evidence>
<dbReference type="SMART" id="SM00989">
    <property type="entry name" value="V4R"/>
    <property type="match status" value="1"/>
</dbReference>
<dbReference type="Gene3D" id="1.10.10.60">
    <property type="entry name" value="Homeodomain-like"/>
    <property type="match status" value="1"/>
</dbReference>
<dbReference type="Gene3D" id="3.30.1380.20">
    <property type="entry name" value="Trafficking protein particle complex subunit 3"/>
    <property type="match status" value="1"/>
</dbReference>
<dbReference type="Pfam" id="PF06505">
    <property type="entry name" value="XylR_N"/>
    <property type="match status" value="1"/>
</dbReference>
<dbReference type="Pfam" id="PF02954">
    <property type="entry name" value="HTH_8"/>
    <property type="match status" value="1"/>
</dbReference>
<dbReference type="InterPro" id="IPR025943">
    <property type="entry name" value="Sigma_54_int_dom_ATP-bd_2"/>
</dbReference>
<dbReference type="InterPro" id="IPR002078">
    <property type="entry name" value="Sigma_54_int"/>
</dbReference>
<dbReference type="SUPFAM" id="SSF46689">
    <property type="entry name" value="Homeodomain-like"/>
    <property type="match status" value="1"/>
</dbReference>
<dbReference type="Proteomes" id="UP000318758">
    <property type="component" value="Chromosome"/>
</dbReference>
<dbReference type="InterPro" id="IPR010523">
    <property type="entry name" value="XylR_N"/>
</dbReference>
<sequence length="543" mass="61172">MKTLELDLRELLSFKPRGGAMSFLGHRLYMTDIFSHGLHKMELCEKLGQEMTQSLVVRSGYIRGWLLAEQIKRQMPDVWKEARKGELGPLLFSMCGFGEILSRQRRDGIKAKPLIETHAISLYEAEQHLQLRGLSKAPVCWEHIGFASGYVSNIENRTVYFIEDECKAKGDSCCHISGNYLEEWGEEIKPYLPIYDGICNESVAAQLGNLQCWGDALPQNMQDRINSSMQYRSMADGYPVSKSYEMCRLLELATNVAKVPTSVLVTGESGVGKEKLVQFIHRQSPRADKPLVAINCGALNETLLENELFGHVRGAFTGAETTKKGLIEASDGGTLFLDEVAELSPALQVKLLRVLQEKEIRKLGDTETISVDVRIISATNCCLEDAVDKGEFRQDLYYRLKVIELVVPPLRERSEDILPLSRFFLAKFNQELGREHTGFNYKTADLLLNYSWPGNVRELVNTIERAVVLSPGPQIMPEDLPDEIRDGLCMPSVSEDIRALHKVEEDYILAVLKKLDNNKTQAAEKLGMSLATLYRKLKEYGAM</sequence>
<feature type="domain" description="Sigma-54 factor interaction" evidence="6">
    <location>
        <begin position="239"/>
        <end position="468"/>
    </location>
</feature>
<keyword evidence="8" id="KW-1185">Reference proteome</keyword>
<dbReference type="SUPFAM" id="SSF111126">
    <property type="entry name" value="Ligand-binding domain in the NO signalling and Golgi transport"/>
    <property type="match status" value="1"/>
</dbReference>
<accession>A0ABX5WPH9</accession>
<dbReference type="Pfam" id="PF00158">
    <property type="entry name" value="Sigma54_activat"/>
    <property type="match status" value="1"/>
</dbReference>
<dbReference type="PROSITE" id="PS00688">
    <property type="entry name" value="SIGMA54_INTERACT_3"/>
    <property type="match status" value="1"/>
</dbReference>
<evidence type="ECO:0000313" key="8">
    <source>
        <dbReference type="Proteomes" id="UP000318758"/>
    </source>
</evidence>
<evidence type="ECO:0000256" key="5">
    <source>
        <dbReference type="ARBA" id="ARBA00023163"/>
    </source>
</evidence>
<dbReference type="SUPFAM" id="SSF52540">
    <property type="entry name" value="P-loop containing nucleoside triphosphate hydrolases"/>
    <property type="match status" value="1"/>
</dbReference>
<dbReference type="InterPro" id="IPR058031">
    <property type="entry name" value="AAA_lid_NorR"/>
</dbReference>
<protein>
    <submittedName>
        <fullName evidence="7">Sigma-54-dependent Fis family transcriptional regulator</fullName>
    </submittedName>
</protein>
<dbReference type="PROSITE" id="PS00676">
    <property type="entry name" value="SIGMA54_INTERACT_2"/>
    <property type="match status" value="1"/>
</dbReference>
<dbReference type="Pfam" id="PF25601">
    <property type="entry name" value="AAA_lid_14"/>
    <property type="match status" value="1"/>
</dbReference>
<evidence type="ECO:0000259" key="6">
    <source>
        <dbReference type="PROSITE" id="PS50045"/>
    </source>
</evidence>
<dbReference type="PROSITE" id="PS00675">
    <property type="entry name" value="SIGMA54_INTERACT_1"/>
    <property type="match status" value="1"/>
</dbReference>
<proteinExistence type="predicted"/>
<keyword evidence="3" id="KW-0805">Transcription regulation</keyword>
<dbReference type="InterPro" id="IPR009057">
    <property type="entry name" value="Homeodomain-like_sf"/>
</dbReference>
<dbReference type="InterPro" id="IPR025944">
    <property type="entry name" value="Sigma_54_int_dom_CS"/>
</dbReference>
<dbReference type="Gene3D" id="1.10.8.60">
    <property type="match status" value="1"/>
</dbReference>
<dbReference type="InterPro" id="IPR025662">
    <property type="entry name" value="Sigma_54_int_dom_ATP-bd_1"/>
</dbReference>
<dbReference type="EMBL" id="CP041153">
    <property type="protein sequence ID" value="QDF76468.1"/>
    <property type="molecule type" value="Genomic_DNA"/>
</dbReference>
<dbReference type="PROSITE" id="PS50045">
    <property type="entry name" value="SIGMA54_INTERACT_4"/>
    <property type="match status" value="1"/>
</dbReference>
<gene>
    <name evidence="7" type="ORF">FGA12_15575</name>
</gene>
<organism evidence="7 8">
    <name type="scientific">Shewanella marisflavi</name>
    <dbReference type="NCBI Taxonomy" id="260364"/>
    <lineage>
        <taxon>Bacteria</taxon>
        <taxon>Pseudomonadati</taxon>
        <taxon>Pseudomonadota</taxon>
        <taxon>Gammaproteobacteria</taxon>
        <taxon>Alteromonadales</taxon>
        <taxon>Shewanellaceae</taxon>
        <taxon>Shewanella</taxon>
    </lineage>
</organism>
<dbReference type="InterPro" id="IPR003593">
    <property type="entry name" value="AAA+_ATPase"/>
</dbReference>
<keyword evidence="4" id="KW-0238">DNA-binding</keyword>
<evidence type="ECO:0000256" key="3">
    <source>
        <dbReference type="ARBA" id="ARBA00023015"/>
    </source>
</evidence>
<dbReference type="RefSeq" id="WP_033537874.1">
    <property type="nucleotide sequence ID" value="NZ_CP041153.1"/>
</dbReference>
<keyword evidence="5" id="KW-0804">Transcription</keyword>
<dbReference type="PRINTS" id="PR01590">
    <property type="entry name" value="HTHFIS"/>
</dbReference>
<dbReference type="Gene3D" id="3.40.50.300">
    <property type="entry name" value="P-loop containing nucleotide triphosphate hydrolases"/>
    <property type="match status" value="1"/>
</dbReference>